<keyword evidence="2" id="KW-0418">Kinase</keyword>
<dbReference type="OrthoDB" id="10582555at2759"/>
<accession>A0A7J6N2H9</accession>
<comment type="caution">
    <text evidence="2">The sequence shown here is derived from an EMBL/GenBank/DDBJ whole genome shotgun (WGS) entry which is preliminary data.</text>
</comment>
<keyword evidence="3" id="KW-1185">Reference proteome</keyword>
<dbReference type="GO" id="GO:0016301">
    <property type="term" value="F:kinase activity"/>
    <property type="evidence" value="ECO:0007669"/>
    <property type="project" value="UniProtKB-KW"/>
</dbReference>
<reference evidence="2 3" key="1">
    <citation type="submission" date="2020-04" db="EMBL/GenBank/DDBJ databases">
        <title>Perkinsus chesapeaki whole genome sequence.</title>
        <authorList>
            <person name="Bogema D.R."/>
        </authorList>
    </citation>
    <scope>NUCLEOTIDE SEQUENCE [LARGE SCALE GENOMIC DNA]</scope>
    <source>
        <strain evidence="2">ATCC PRA-425</strain>
    </source>
</reference>
<sequence length="665" mass="69254">MDSSFLRLPQAIAVDPSRRDAFCLGPFWCKTLLTEAQLRRVSVGKTSLEQQCDCIVALSQPGYVFPGTPYRAAIIACSDVRALSRSVEMLVADILSDGSASTIDDFLVCVGSQESAARALEAGGAVAKIDRNFSAVSGEIVVRVSADECGSLSNLLGILCGEVMAALQVDVSSMVSVLEADYEGPMTRAFSAAAAASPSSSTSDISVSFLLNPAEFECLQTKSLEMVQLTQSVGINIQAKQFPCDGGASAAQPPTGYLITLTGNLEGVQTTHRRVIEWIIRAAMSAEKTGLVELLKLPASTIVDSARVPLFCQGPYWFKILVTESQVAEISAQKASLQAHMDCAIGFSAGKRSLLGRNYHALMVATSNLDSLGSLCRELVEGLAYSTPSSGGIFICLGSDQAVEAALNAGGSAISPQSSMLPPQDDLDERIICVLSKACAGLPSVVGILCKEIVLAVQSDKAAMMKILEIEYPMLPMDPATTHQEAQQPQEAHSGEARVEGVGSSFEVPRISISLPLKEAEANELVTVESSMRKISHDTETFIQLKHPRSNTTAAASAAGGGDAGCLDGDASPKDLACFGGYVMTLTGSLNGVQEAHRKVVAILIQAGLNSAADTKTPAVATSATRAGAAFSKPPSYATTVSAATAGAAFFSSGNQSVGAATGSQ</sequence>
<feature type="region of interest" description="Disordered" evidence="1">
    <location>
        <begin position="481"/>
        <end position="501"/>
    </location>
</feature>
<evidence type="ECO:0000313" key="3">
    <source>
        <dbReference type="Proteomes" id="UP000591131"/>
    </source>
</evidence>
<proteinExistence type="predicted"/>
<keyword evidence="2" id="KW-0808">Transferase</keyword>
<dbReference type="Proteomes" id="UP000591131">
    <property type="component" value="Unassembled WGS sequence"/>
</dbReference>
<protein>
    <submittedName>
        <fullName evidence="2">Serine/threonine-protein kinase wnk4</fullName>
    </submittedName>
</protein>
<name>A0A7J6N2H9_PERCH</name>
<dbReference type="AlphaFoldDB" id="A0A7J6N2H9"/>
<evidence type="ECO:0000313" key="2">
    <source>
        <dbReference type="EMBL" id="KAF4678112.1"/>
    </source>
</evidence>
<organism evidence="2 3">
    <name type="scientific">Perkinsus chesapeaki</name>
    <name type="common">Clam parasite</name>
    <name type="synonym">Perkinsus andrewsi</name>
    <dbReference type="NCBI Taxonomy" id="330153"/>
    <lineage>
        <taxon>Eukaryota</taxon>
        <taxon>Sar</taxon>
        <taxon>Alveolata</taxon>
        <taxon>Perkinsozoa</taxon>
        <taxon>Perkinsea</taxon>
        <taxon>Perkinsida</taxon>
        <taxon>Perkinsidae</taxon>
        <taxon>Perkinsus</taxon>
    </lineage>
</organism>
<gene>
    <name evidence="2" type="primary">WNK4_1</name>
    <name evidence="2" type="ORF">FOL47_005391</name>
</gene>
<evidence type="ECO:0000256" key="1">
    <source>
        <dbReference type="SAM" id="MobiDB-lite"/>
    </source>
</evidence>
<dbReference type="EMBL" id="JAAPAO010000003">
    <property type="protein sequence ID" value="KAF4678112.1"/>
    <property type="molecule type" value="Genomic_DNA"/>
</dbReference>
<feature type="compositionally biased region" description="Polar residues" evidence="1">
    <location>
        <begin position="481"/>
        <end position="491"/>
    </location>
</feature>